<dbReference type="PANTHER" id="PTHR42945">
    <property type="entry name" value="HISTIDINE BIOSYNTHESIS BIFUNCTIONAL PROTEIN"/>
    <property type="match status" value="1"/>
</dbReference>
<evidence type="ECO:0000259" key="12">
    <source>
        <dbReference type="Pfam" id="PF01502"/>
    </source>
</evidence>
<keyword evidence="8 11" id="KW-0028">Amino-acid biosynthesis</keyword>
<feature type="binding site" evidence="11">
    <location>
        <position position="114"/>
    </location>
    <ligand>
        <name>Zn(2+)</name>
        <dbReference type="ChEBI" id="CHEBI:29105"/>
        <note>ligand shared between dimeric partners</note>
    </ligand>
</feature>
<evidence type="ECO:0000313" key="14">
    <source>
        <dbReference type="Proteomes" id="UP000766595"/>
    </source>
</evidence>
<feature type="binding site" evidence="11">
    <location>
        <position position="96"/>
    </location>
    <ligand>
        <name>Zn(2+)</name>
        <dbReference type="ChEBI" id="CHEBI:29105"/>
        <note>ligand shared between dimeric partners</note>
    </ligand>
</feature>
<feature type="binding site" evidence="11">
    <location>
        <position position="121"/>
    </location>
    <ligand>
        <name>Zn(2+)</name>
        <dbReference type="ChEBI" id="CHEBI:29105"/>
        <note>ligand shared between dimeric partners</note>
    </ligand>
</feature>
<reference evidence="13 14" key="1">
    <citation type="submission" date="2021-06" db="EMBL/GenBank/DDBJ databases">
        <authorList>
            <person name="Grouzdev D.S."/>
            <person name="Koziaeva V."/>
        </authorList>
    </citation>
    <scope>NUCLEOTIDE SEQUENCE [LARGE SCALE GENOMIC DNA]</scope>
    <source>
        <strain evidence="13 14">22</strain>
    </source>
</reference>
<evidence type="ECO:0000256" key="4">
    <source>
        <dbReference type="ARBA" id="ARBA00005204"/>
    </source>
</evidence>
<dbReference type="Proteomes" id="UP000766595">
    <property type="component" value="Unassembled WGS sequence"/>
</dbReference>
<keyword evidence="10 11" id="KW-0368">Histidine biosynthesis</keyword>
<comment type="pathway">
    <text evidence="3 11">Amino-acid biosynthesis; L-histidine biosynthesis; L-histidine from 5-phospho-alpha-D-ribose 1-diphosphate: step 3/9.</text>
</comment>
<comment type="similarity">
    <text evidence="11">Belongs to the PRA-CH family.</text>
</comment>
<comment type="similarity">
    <text evidence="5">In the C-terminal section; belongs to the PRA-PH family.</text>
</comment>
<comment type="caution">
    <text evidence="13">The sequence shown here is derived from an EMBL/GenBank/DDBJ whole genome shotgun (WGS) entry which is preliminary data.</text>
</comment>
<feature type="domain" description="Phosphoribosyl-AMP cyclohydrolase" evidence="12">
    <location>
        <begin position="48"/>
        <end position="123"/>
    </location>
</feature>
<dbReference type="Gene3D" id="3.10.20.810">
    <property type="entry name" value="Phosphoribosyl-AMP cyclohydrolase"/>
    <property type="match status" value="1"/>
</dbReference>
<evidence type="ECO:0000256" key="6">
    <source>
        <dbReference type="ARBA" id="ARBA00008299"/>
    </source>
</evidence>
<comment type="subcellular location">
    <subcellularLocation>
        <location evidence="11">Cytoplasm</location>
    </subcellularLocation>
</comment>
<comment type="cofactor">
    <cofactor evidence="11">
        <name>Mg(2+)</name>
        <dbReference type="ChEBI" id="CHEBI:18420"/>
    </cofactor>
    <text evidence="11">Binds 1 Mg(2+) ion per subunit.</text>
</comment>
<evidence type="ECO:0000313" key="13">
    <source>
        <dbReference type="EMBL" id="MBT9290442.1"/>
    </source>
</evidence>
<evidence type="ECO:0000256" key="9">
    <source>
        <dbReference type="ARBA" id="ARBA00022801"/>
    </source>
</evidence>
<keyword evidence="9 11" id="KW-0378">Hydrolase</keyword>
<dbReference type="NCBIfam" id="NF000768">
    <property type="entry name" value="PRK00051.1"/>
    <property type="match status" value="1"/>
</dbReference>
<feature type="binding site" evidence="11">
    <location>
        <position position="97"/>
    </location>
    <ligand>
        <name>Mg(2+)</name>
        <dbReference type="ChEBI" id="CHEBI:18420"/>
    </ligand>
</feature>
<comment type="cofactor">
    <cofactor evidence="11">
        <name>Zn(2+)</name>
        <dbReference type="ChEBI" id="CHEBI:29105"/>
    </cofactor>
    <text evidence="11">Binds 1 zinc ion per subunit.</text>
</comment>
<protein>
    <recommendedName>
        <fullName evidence="11">Phosphoribosyl-AMP cyclohydrolase</fullName>
        <shortName evidence="11">PRA-CH</shortName>
        <ecNumber evidence="11">3.5.4.19</ecNumber>
    </recommendedName>
</protein>
<comment type="function">
    <text evidence="11">Catalyzes the hydrolysis of the adenine ring of phosphoribosyl-AMP.</text>
</comment>
<evidence type="ECO:0000256" key="2">
    <source>
        <dbReference type="ARBA" id="ARBA00001460"/>
    </source>
</evidence>
<proteinExistence type="inferred from homology"/>
<comment type="similarity">
    <text evidence="6">In the N-terminal section; belongs to the PRA-CH family.</text>
</comment>
<dbReference type="AlphaFoldDB" id="A0A947D917"/>
<keyword evidence="11" id="KW-0479">Metal-binding</keyword>
<dbReference type="InterPro" id="IPR026660">
    <property type="entry name" value="PRA-CH"/>
</dbReference>
<dbReference type="InterPro" id="IPR038019">
    <property type="entry name" value="PRib_AMP_CycHydrolase_sf"/>
</dbReference>
<dbReference type="GO" id="GO:0000105">
    <property type="term" value="P:L-histidine biosynthetic process"/>
    <property type="evidence" value="ECO:0007669"/>
    <property type="project" value="UniProtKB-UniRule"/>
</dbReference>
<feature type="binding site" evidence="11">
    <location>
        <position position="95"/>
    </location>
    <ligand>
        <name>Mg(2+)</name>
        <dbReference type="ChEBI" id="CHEBI:18420"/>
    </ligand>
</feature>
<evidence type="ECO:0000256" key="10">
    <source>
        <dbReference type="ARBA" id="ARBA00023102"/>
    </source>
</evidence>
<comment type="pathway">
    <text evidence="4">Amino-acid biosynthesis; L-histidine biosynthesis; L-histidine from 5-phospho-alpha-D-ribose 1-diphosphate: step 2/9.</text>
</comment>
<dbReference type="EMBL" id="JAHHZF010000006">
    <property type="protein sequence ID" value="MBT9290442.1"/>
    <property type="molecule type" value="Genomic_DNA"/>
</dbReference>
<dbReference type="EC" id="3.5.4.19" evidence="11"/>
<evidence type="ECO:0000256" key="8">
    <source>
        <dbReference type="ARBA" id="ARBA00022605"/>
    </source>
</evidence>
<dbReference type="SUPFAM" id="SSF141734">
    <property type="entry name" value="HisI-like"/>
    <property type="match status" value="1"/>
</dbReference>
<dbReference type="InterPro" id="IPR002496">
    <property type="entry name" value="PRib_AMP_CycHydrolase_dom"/>
</dbReference>
<dbReference type="RefSeq" id="WP_261969044.1">
    <property type="nucleotide sequence ID" value="NZ_JAHHZF010000006.1"/>
</dbReference>
<dbReference type="Pfam" id="PF01502">
    <property type="entry name" value="PRA-CH"/>
    <property type="match status" value="1"/>
</dbReference>
<evidence type="ECO:0000256" key="7">
    <source>
        <dbReference type="ARBA" id="ARBA00022490"/>
    </source>
</evidence>
<organism evidence="13 14">
    <name type="scientific">Prosthecodimorpha staleyi</name>
    <dbReference type="NCBI Taxonomy" id="2840188"/>
    <lineage>
        <taxon>Bacteria</taxon>
        <taxon>Pseudomonadati</taxon>
        <taxon>Pseudomonadota</taxon>
        <taxon>Alphaproteobacteria</taxon>
        <taxon>Hyphomicrobiales</taxon>
        <taxon>Ancalomicrobiaceae</taxon>
        <taxon>Prosthecodimorpha</taxon>
    </lineage>
</organism>
<dbReference type="GO" id="GO:0004636">
    <property type="term" value="F:phosphoribosyl-ATP diphosphatase activity"/>
    <property type="evidence" value="ECO:0007669"/>
    <property type="project" value="UniProtKB-EC"/>
</dbReference>
<comment type="subunit">
    <text evidence="11">Homodimer.</text>
</comment>
<keyword evidence="11" id="KW-0460">Magnesium</keyword>
<keyword evidence="14" id="KW-1185">Reference proteome</keyword>
<comment type="catalytic activity">
    <reaction evidence="1 11">
        <text>1-(5-phospho-beta-D-ribosyl)-5'-AMP + H2O = 1-(5-phospho-beta-D-ribosyl)-5-[(5-phospho-beta-D-ribosylamino)methylideneamino]imidazole-4-carboxamide</text>
        <dbReference type="Rhea" id="RHEA:20049"/>
        <dbReference type="ChEBI" id="CHEBI:15377"/>
        <dbReference type="ChEBI" id="CHEBI:58435"/>
        <dbReference type="ChEBI" id="CHEBI:59457"/>
        <dbReference type="EC" id="3.5.4.19"/>
    </reaction>
</comment>
<evidence type="ECO:0000256" key="1">
    <source>
        <dbReference type="ARBA" id="ARBA00000024"/>
    </source>
</evidence>
<dbReference type="HAMAP" id="MF_01021">
    <property type="entry name" value="HisI"/>
    <property type="match status" value="1"/>
</dbReference>
<dbReference type="GO" id="GO:0008270">
    <property type="term" value="F:zinc ion binding"/>
    <property type="evidence" value="ECO:0007669"/>
    <property type="project" value="UniProtKB-UniRule"/>
</dbReference>
<comment type="catalytic activity">
    <reaction evidence="2">
        <text>1-(5-phospho-beta-D-ribosyl)-ATP + H2O = 1-(5-phospho-beta-D-ribosyl)-5'-AMP + diphosphate + H(+)</text>
        <dbReference type="Rhea" id="RHEA:22828"/>
        <dbReference type="ChEBI" id="CHEBI:15377"/>
        <dbReference type="ChEBI" id="CHEBI:15378"/>
        <dbReference type="ChEBI" id="CHEBI:33019"/>
        <dbReference type="ChEBI" id="CHEBI:59457"/>
        <dbReference type="ChEBI" id="CHEBI:73183"/>
        <dbReference type="EC" id="3.6.1.31"/>
    </reaction>
</comment>
<keyword evidence="7 11" id="KW-0963">Cytoplasm</keyword>
<keyword evidence="11" id="KW-0862">Zinc</keyword>
<sequence length="160" mass="17234">MTDTPPRSFPAPGDHDALELGTQLTPRFDAAGLITAVVTDAVSGEVLMLAHMNAEALARTIETGIATYWSRSRRSLWVKGETSGNRQLVAELRVDCDQDAVWLKVRVEGHGASCHRGYRSCFYRAVPIGGPADAPLAFVEADPTFDPADVYGSACGHKHP</sequence>
<feature type="binding site" evidence="11">
    <location>
        <position position="99"/>
    </location>
    <ligand>
        <name>Mg(2+)</name>
        <dbReference type="ChEBI" id="CHEBI:18420"/>
    </ligand>
</feature>
<dbReference type="GO" id="GO:0005737">
    <property type="term" value="C:cytoplasm"/>
    <property type="evidence" value="ECO:0007669"/>
    <property type="project" value="UniProtKB-SubCell"/>
</dbReference>
<gene>
    <name evidence="11 13" type="primary">hisI</name>
    <name evidence="13" type="ORF">KL771_13310</name>
</gene>
<dbReference type="GO" id="GO:0000287">
    <property type="term" value="F:magnesium ion binding"/>
    <property type="evidence" value="ECO:0007669"/>
    <property type="project" value="UniProtKB-UniRule"/>
</dbReference>
<dbReference type="GO" id="GO:0004635">
    <property type="term" value="F:phosphoribosyl-AMP cyclohydrolase activity"/>
    <property type="evidence" value="ECO:0007669"/>
    <property type="project" value="UniProtKB-UniRule"/>
</dbReference>
<evidence type="ECO:0000256" key="3">
    <source>
        <dbReference type="ARBA" id="ARBA00005169"/>
    </source>
</evidence>
<dbReference type="FunFam" id="3.10.20.810:FF:000001">
    <property type="entry name" value="Histidine biosynthesis bifunctional protein HisIE"/>
    <property type="match status" value="1"/>
</dbReference>
<dbReference type="PANTHER" id="PTHR42945:SF1">
    <property type="entry name" value="HISTIDINE BIOSYNTHESIS BIFUNCTIONAL PROTEIN HIS7"/>
    <property type="match status" value="1"/>
</dbReference>
<name>A0A947D917_9HYPH</name>
<evidence type="ECO:0000256" key="5">
    <source>
        <dbReference type="ARBA" id="ARBA00007731"/>
    </source>
</evidence>
<accession>A0A947D917</accession>
<evidence type="ECO:0000256" key="11">
    <source>
        <dbReference type="HAMAP-Rule" id="MF_01021"/>
    </source>
</evidence>